<evidence type="ECO:0000313" key="3">
    <source>
        <dbReference type="Proteomes" id="UP000759131"/>
    </source>
</evidence>
<organism evidence="2">
    <name type="scientific">Medioppia subpectinata</name>
    <dbReference type="NCBI Taxonomy" id="1979941"/>
    <lineage>
        <taxon>Eukaryota</taxon>
        <taxon>Metazoa</taxon>
        <taxon>Ecdysozoa</taxon>
        <taxon>Arthropoda</taxon>
        <taxon>Chelicerata</taxon>
        <taxon>Arachnida</taxon>
        <taxon>Acari</taxon>
        <taxon>Acariformes</taxon>
        <taxon>Sarcoptiformes</taxon>
        <taxon>Oribatida</taxon>
        <taxon>Brachypylina</taxon>
        <taxon>Oppioidea</taxon>
        <taxon>Oppiidae</taxon>
        <taxon>Medioppia</taxon>
    </lineage>
</organism>
<dbReference type="EMBL" id="OC865735">
    <property type="protein sequence ID" value="CAD7632548.1"/>
    <property type="molecule type" value="Genomic_DNA"/>
</dbReference>
<protein>
    <submittedName>
        <fullName evidence="2">Uncharacterized protein</fullName>
    </submittedName>
</protein>
<feature type="region of interest" description="Disordered" evidence="1">
    <location>
        <begin position="1"/>
        <end position="40"/>
    </location>
</feature>
<accession>A0A7R9Q556</accession>
<feature type="compositionally biased region" description="Low complexity" evidence="1">
    <location>
        <begin position="27"/>
        <end position="40"/>
    </location>
</feature>
<proteinExistence type="predicted"/>
<feature type="compositionally biased region" description="Polar residues" evidence="1">
    <location>
        <begin position="1"/>
        <end position="13"/>
    </location>
</feature>
<evidence type="ECO:0000256" key="1">
    <source>
        <dbReference type="SAM" id="MobiDB-lite"/>
    </source>
</evidence>
<evidence type="ECO:0000313" key="2">
    <source>
        <dbReference type="EMBL" id="CAD7632548.1"/>
    </source>
</evidence>
<sequence>MSSSSPQSLTSIELITRETKTKKGMHSSAISPSMSAMSSG</sequence>
<dbReference type="EMBL" id="CAJPIZ010011160">
    <property type="protein sequence ID" value="CAG2112978.1"/>
    <property type="molecule type" value="Genomic_DNA"/>
</dbReference>
<gene>
    <name evidence="2" type="ORF">OSB1V03_LOCUS12951</name>
</gene>
<dbReference type="Proteomes" id="UP000759131">
    <property type="component" value="Unassembled WGS sequence"/>
</dbReference>
<keyword evidence="3" id="KW-1185">Reference proteome</keyword>
<feature type="non-terminal residue" evidence="2">
    <location>
        <position position="40"/>
    </location>
</feature>
<dbReference type="AlphaFoldDB" id="A0A7R9Q556"/>
<reference evidence="2" key="1">
    <citation type="submission" date="2020-11" db="EMBL/GenBank/DDBJ databases">
        <authorList>
            <person name="Tran Van P."/>
        </authorList>
    </citation>
    <scope>NUCLEOTIDE SEQUENCE</scope>
</reference>
<name>A0A7R9Q556_9ACAR</name>